<dbReference type="FunFam" id="1.10.10.1050:FF:000003">
    <property type="entry name" value="Decapping enzyme Dcp2, putative"/>
    <property type="match status" value="1"/>
</dbReference>
<dbReference type="SUPFAM" id="SSF140586">
    <property type="entry name" value="Dcp2 domain-like"/>
    <property type="match status" value="1"/>
</dbReference>
<feature type="compositionally biased region" description="Polar residues" evidence="9">
    <location>
        <begin position="671"/>
        <end position="685"/>
    </location>
</feature>
<feature type="compositionally biased region" description="Pro residues" evidence="9">
    <location>
        <begin position="580"/>
        <end position="592"/>
    </location>
</feature>
<dbReference type="EMBL" id="MU006799">
    <property type="protein sequence ID" value="KAF2636312.1"/>
    <property type="molecule type" value="Genomic_DNA"/>
</dbReference>
<feature type="compositionally biased region" description="Low complexity" evidence="9">
    <location>
        <begin position="445"/>
        <end position="456"/>
    </location>
</feature>
<reference evidence="11" key="1">
    <citation type="journal article" date="2020" name="Stud. Mycol.">
        <title>101 Dothideomycetes genomes: a test case for predicting lifestyles and emergence of pathogens.</title>
        <authorList>
            <person name="Haridas S."/>
            <person name="Albert R."/>
            <person name="Binder M."/>
            <person name="Bloem J."/>
            <person name="Labutti K."/>
            <person name="Salamov A."/>
            <person name="Andreopoulos B."/>
            <person name="Baker S."/>
            <person name="Barry K."/>
            <person name="Bills G."/>
            <person name="Bluhm B."/>
            <person name="Cannon C."/>
            <person name="Castanera R."/>
            <person name="Culley D."/>
            <person name="Daum C."/>
            <person name="Ezra D."/>
            <person name="Gonzalez J."/>
            <person name="Henrissat B."/>
            <person name="Kuo A."/>
            <person name="Liang C."/>
            <person name="Lipzen A."/>
            <person name="Lutzoni F."/>
            <person name="Magnuson J."/>
            <person name="Mondo S."/>
            <person name="Nolan M."/>
            <person name="Ohm R."/>
            <person name="Pangilinan J."/>
            <person name="Park H.-J."/>
            <person name="Ramirez L."/>
            <person name="Alfaro M."/>
            <person name="Sun H."/>
            <person name="Tritt A."/>
            <person name="Yoshinaga Y."/>
            <person name="Zwiers L.-H."/>
            <person name="Turgeon B."/>
            <person name="Goodwin S."/>
            <person name="Spatafora J."/>
            <person name="Crous P."/>
            <person name="Grigoriev I."/>
        </authorList>
    </citation>
    <scope>NUCLEOTIDE SEQUENCE</scope>
    <source>
        <strain evidence="11">CBS 473.64</strain>
    </source>
</reference>
<dbReference type="PANTHER" id="PTHR23114:SF17">
    <property type="entry name" value="M7GPPPN-MRNA HYDROLASE"/>
    <property type="match status" value="1"/>
</dbReference>
<evidence type="ECO:0000313" key="11">
    <source>
        <dbReference type="EMBL" id="KAF2636312.1"/>
    </source>
</evidence>
<dbReference type="InterPro" id="IPR015797">
    <property type="entry name" value="NUDIX_hydrolase-like_dom_sf"/>
</dbReference>
<keyword evidence="7" id="KW-0694">RNA-binding</keyword>
<dbReference type="PROSITE" id="PS51462">
    <property type="entry name" value="NUDIX"/>
    <property type="match status" value="1"/>
</dbReference>
<evidence type="ECO:0000256" key="2">
    <source>
        <dbReference type="ARBA" id="ARBA00004496"/>
    </source>
</evidence>
<dbReference type="SUPFAM" id="SSF55811">
    <property type="entry name" value="Nudix"/>
    <property type="match status" value="1"/>
</dbReference>
<dbReference type="PROSITE" id="PS00893">
    <property type="entry name" value="NUDIX_BOX"/>
    <property type="match status" value="1"/>
</dbReference>
<feature type="compositionally biased region" description="Pro residues" evidence="9">
    <location>
        <begin position="431"/>
        <end position="444"/>
    </location>
</feature>
<evidence type="ECO:0000256" key="4">
    <source>
        <dbReference type="ARBA" id="ARBA00022490"/>
    </source>
</evidence>
<dbReference type="CDD" id="cd03672">
    <property type="entry name" value="NUDIX_Dcp2p_Nudt20"/>
    <property type="match status" value="1"/>
</dbReference>
<accession>A0A6A6RLX9</accession>
<dbReference type="OrthoDB" id="18996at2759"/>
<dbReference type="GO" id="GO:0000184">
    <property type="term" value="P:nuclear-transcribed mRNA catabolic process, nonsense-mediated decay"/>
    <property type="evidence" value="ECO:0007669"/>
    <property type="project" value="InterPro"/>
</dbReference>
<feature type="compositionally biased region" description="Low complexity" evidence="9">
    <location>
        <begin position="481"/>
        <end position="500"/>
    </location>
</feature>
<feature type="region of interest" description="Disordered" evidence="9">
    <location>
        <begin position="533"/>
        <end position="607"/>
    </location>
</feature>
<dbReference type="Pfam" id="PF00293">
    <property type="entry name" value="NUDIX"/>
    <property type="match status" value="1"/>
</dbReference>
<keyword evidence="6" id="KW-0378">Hydrolase</keyword>
<name>A0A6A6RLX9_9PLEO</name>
<evidence type="ECO:0000256" key="9">
    <source>
        <dbReference type="SAM" id="MobiDB-lite"/>
    </source>
</evidence>
<evidence type="ECO:0000256" key="1">
    <source>
        <dbReference type="ARBA" id="ARBA00001936"/>
    </source>
</evidence>
<organism evidence="11 12">
    <name type="scientific">Massarina eburnea CBS 473.64</name>
    <dbReference type="NCBI Taxonomy" id="1395130"/>
    <lineage>
        <taxon>Eukaryota</taxon>
        <taxon>Fungi</taxon>
        <taxon>Dikarya</taxon>
        <taxon>Ascomycota</taxon>
        <taxon>Pezizomycotina</taxon>
        <taxon>Dothideomycetes</taxon>
        <taxon>Pleosporomycetidae</taxon>
        <taxon>Pleosporales</taxon>
        <taxon>Massarineae</taxon>
        <taxon>Massarinaceae</taxon>
        <taxon>Massarina</taxon>
    </lineage>
</organism>
<dbReference type="GO" id="GO:0000290">
    <property type="term" value="P:deadenylation-dependent decapping of nuclear-transcribed mRNA"/>
    <property type="evidence" value="ECO:0007669"/>
    <property type="project" value="InterPro"/>
</dbReference>
<feature type="compositionally biased region" description="Low complexity" evidence="9">
    <location>
        <begin position="416"/>
        <end position="430"/>
    </location>
</feature>
<keyword evidence="5" id="KW-0479">Metal-binding</keyword>
<feature type="region of interest" description="Disordered" evidence="9">
    <location>
        <begin position="387"/>
        <end position="516"/>
    </location>
</feature>
<feature type="compositionally biased region" description="Polar residues" evidence="9">
    <location>
        <begin position="544"/>
        <end position="573"/>
    </location>
</feature>
<feature type="compositionally biased region" description="Polar residues" evidence="9">
    <location>
        <begin position="981"/>
        <end position="990"/>
    </location>
</feature>
<keyword evidence="4" id="KW-0963">Cytoplasm</keyword>
<feature type="region of interest" description="Disordered" evidence="9">
    <location>
        <begin position="639"/>
        <end position="717"/>
    </location>
</feature>
<dbReference type="SMART" id="SM01125">
    <property type="entry name" value="DCP2"/>
    <property type="match status" value="1"/>
</dbReference>
<dbReference type="GO" id="GO:0000932">
    <property type="term" value="C:P-body"/>
    <property type="evidence" value="ECO:0007669"/>
    <property type="project" value="TreeGrafter"/>
</dbReference>
<evidence type="ECO:0000256" key="8">
    <source>
        <dbReference type="ARBA" id="ARBA00023211"/>
    </source>
</evidence>
<dbReference type="PANTHER" id="PTHR23114">
    <property type="entry name" value="M7GPPPN-MRNA HYDROLASE"/>
    <property type="match status" value="1"/>
</dbReference>
<keyword evidence="8" id="KW-0464">Manganese</keyword>
<feature type="compositionally biased region" description="Low complexity" evidence="9">
    <location>
        <begin position="896"/>
        <end position="911"/>
    </location>
</feature>
<comment type="cofactor">
    <cofactor evidence="1">
        <name>Mn(2+)</name>
        <dbReference type="ChEBI" id="CHEBI:29035"/>
    </cofactor>
</comment>
<keyword evidence="12" id="KW-1185">Reference proteome</keyword>
<feature type="region of interest" description="Disordered" evidence="9">
    <location>
        <begin position="736"/>
        <end position="990"/>
    </location>
</feature>
<dbReference type="Gene3D" id="1.10.10.1050">
    <property type="entry name" value="Dcp2, box A domain"/>
    <property type="match status" value="1"/>
</dbReference>
<dbReference type="GO" id="GO:0030145">
    <property type="term" value="F:manganese ion binding"/>
    <property type="evidence" value="ECO:0007669"/>
    <property type="project" value="InterPro"/>
</dbReference>
<feature type="domain" description="Nudix hydrolase" evidence="10">
    <location>
        <begin position="94"/>
        <end position="232"/>
    </location>
</feature>
<feature type="compositionally biased region" description="Basic and acidic residues" evidence="9">
    <location>
        <begin position="1022"/>
        <end position="1032"/>
    </location>
</feature>
<gene>
    <name evidence="11" type="ORF">P280DRAFT_553093</name>
</gene>
<dbReference type="InterPro" id="IPR036189">
    <property type="entry name" value="DCP2_BoxA_sf"/>
</dbReference>
<feature type="compositionally biased region" description="Pro residues" evidence="9">
    <location>
        <begin position="851"/>
        <end position="864"/>
    </location>
</feature>
<feature type="compositionally biased region" description="Polar residues" evidence="9">
    <location>
        <begin position="938"/>
        <end position="950"/>
    </location>
</feature>
<comment type="subcellular location">
    <subcellularLocation>
        <location evidence="2">Cytoplasm</location>
    </subcellularLocation>
</comment>
<feature type="compositionally biased region" description="Polar residues" evidence="9">
    <location>
        <begin position="703"/>
        <end position="712"/>
    </location>
</feature>
<comment type="similarity">
    <text evidence="3">Belongs to the Nudix hydrolase family. DCP2 subfamily.</text>
</comment>
<evidence type="ECO:0000256" key="6">
    <source>
        <dbReference type="ARBA" id="ARBA00022801"/>
    </source>
</evidence>
<dbReference type="InterPro" id="IPR007722">
    <property type="entry name" value="DCP2_BoxA"/>
</dbReference>
<dbReference type="FunFam" id="3.90.79.10:FF:000003">
    <property type="entry name" value="M7GpppN-mRNA hydrolase isoform 2"/>
    <property type="match status" value="1"/>
</dbReference>
<dbReference type="Proteomes" id="UP000799753">
    <property type="component" value="Unassembled WGS sequence"/>
</dbReference>
<dbReference type="AlphaFoldDB" id="A0A6A6RLX9"/>
<dbReference type="InterPro" id="IPR020084">
    <property type="entry name" value="NUDIX_hydrolase_CS"/>
</dbReference>
<feature type="compositionally biased region" description="Pro residues" evidence="9">
    <location>
        <begin position="912"/>
        <end position="924"/>
    </location>
</feature>
<evidence type="ECO:0000259" key="10">
    <source>
        <dbReference type="PROSITE" id="PS51462"/>
    </source>
</evidence>
<feature type="region of interest" description="Disordered" evidence="9">
    <location>
        <begin position="1010"/>
        <end position="1032"/>
    </location>
</feature>
<dbReference type="GO" id="GO:0003723">
    <property type="term" value="F:RNA binding"/>
    <property type="evidence" value="ECO:0007669"/>
    <property type="project" value="UniProtKB-KW"/>
</dbReference>
<evidence type="ECO:0000256" key="7">
    <source>
        <dbReference type="ARBA" id="ARBA00022884"/>
    </source>
</evidence>
<evidence type="ECO:0000313" key="12">
    <source>
        <dbReference type="Proteomes" id="UP000799753"/>
    </source>
</evidence>
<dbReference type="GO" id="GO:0140933">
    <property type="term" value="F:5'-(N(7)-methylguanosine 5'-triphospho)-[mRNA] hydrolase activity"/>
    <property type="evidence" value="ECO:0007669"/>
    <property type="project" value="InterPro"/>
</dbReference>
<dbReference type="InterPro" id="IPR000086">
    <property type="entry name" value="NUDIX_hydrolase_dom"/>
</dbReference>
<dbReference type="InterPro" id="IPR044099">
    <property type="entry name" value="Dcp2_NUDIX"/>
</dbReference>
<evidence type="ECO:0000256" key="3">
    <source>
        <dbReference type="ARBA" id="ARBA00005279"/>
    </source>
</evidence>
<protein>
    <recommendedName>
        <fullName evidence="10">Nudix hydrolase domain-containing protein</fullName>
    </recommendedName>
</protein>
<dbReference type="Pfam" id="PF05026">
    <property type="entry name" value="DCP2"/>
    <property type="match status" value="1"/>
</dbReference>
<dbReference type="Gene3D" id="3.90.79.10">
    <property type="entry name" value="Nucleoside Triphosphate Pyrophosphohydrolase"/>
    <property type="match status" value="1"/>
</dbReference>
<evidence type="ECO:0000256" key="5">
    <source>
        <dbReference type="ARBA" id="ARBA00022723"/>
    </source>
</evidence>
<sequence length="1057" mass="115280">MTPNQKLLDWLDDLCVRFIVNLPHEELQSVERICFQIEEAQWFYEDFIRPLDPGLPSMNLRVFSQRMFQHCPLFANFTEAHREGAYEQFLQYKTRVPVRGAIMLNEEMTHAVLVKGWKKGAKWSFPRGKINKDEADLDCAVREVYEETGLDLLAIDLVKPEEEMKAIEVNMREQSLKLYVFRGVPMDTFFEPRTRKEISKIDWYKLGDLPTIRRKNQAPQSNGQDLVRDNSFYMVTPFVGPLKGWIKRQRQLDRQNNKAGVRLAPPLAAGITDTELEVDVGDTTADETGMPEYNPDSANFAELIANMGRDHRANDTLPELQTEKTVDPAAELKRLLSVGTGFPSQAQAPETQSMGAGVHANGMFDFLQGNNRPPHLNPITPFEQALATPQMPQSPHGQHHPRPPHLEHMPPPPHFPFHQQGPQFPGQQHPHNPPPPRNAFPPAPQQFFSPNQQPQHHFPPHPPNFQQSFGHQPQRPYQPTGNPQFGPQPSFQSQPGFQNQRGPAVPPASKLPPPKLTTHTLSLLNVFKMNEKPAVSSPRFPQEPAQSSQATPTMQQLPTMNRPSESYMSSPGTYSANPYAPSPPAFQSPPPGANFQPVQPKPRNAHQNSLLSLFSSPSMTAATPEPQKLSEAPAELSAFPHTPGLAMAGPGQKAAVPPMPDMSAKPVIMHSNATQHNKPGNTSATVRGPVNAPDFDTMKKNSHYPSNGNSRGPSPAIPKVEQKMFVPQQILRRENTPKGSPVRIVDSPSPRTSPRPGAHAAMPFKPQILKRPQPMTQDPTQAPVPAPSPAPTVHAQGLLGLFKSQTSPAPAVAPIPTPPTQRIAPTPSPAPSAHAQELLGLFKNQTSLPMAPTPPAQMPHPPAPAATQSTYDRRDNFPTDQKSALLSLFGKPSPKPSASPLARVASPHTRSPIPPTRSPQPPTPKNIRSGIISPVSPLPTTGSLTGSQAGSPADLASRSRISSMGDAFPPSIGITIPHGSRPTSHPATAAAQGQNNGYLVEEGLEIAGSGVHGSGSGFLDSNADKGKVKEEGKSPVDKTFLLGFLNDFANKKTGVGR</sequence>
<feature type="compositionally biased region" description="Pro residues" evidence="9">
    <location>
        <begin position="504"/>
        <end position="515"/>
    </location>
</feature>
<proteinExistence type="inferred from homology"/>